<dbReference type="EMBL" id="FWPT01000015">
    <property type="protein sequence ID" value="SMA50730.1"/>
    <property type="molecule type" value="Genomic_DNA"/>
</dbReference>
<evidence type="ECO:0000313" key="2">
    <source>
        <dbReference type="Proteomes" id="UP000196573"/>
    </source>
</evidence>
<sequence>MARHLTRDQLLKQYGSISVHMDSFACGGITYKGTVGEDCLLYITTVADRCHLQDMAYERTDDVMVSELPDIVSAIVKSPAGMIAFYER</sequence>
<accession>A0A1X7ARM0</accession>
<proteinExistence type="predicted"/>
<protein>
    <submittedName>
        <fullName evidence="1">Uncharacterized protein</fullName>
    </submittedName>
</protein>
<organism evidence="1 2">
    <name type="scientific">Parendozoicomonas haliclonae</name>
    <dbReference type="NCBI Taxonomy" id="1960125"/>
    <lineage>
        <taxon>Bacteria</taxon>
        <taxon>Pseudomonadati</taxon>
        <taxon>Pseudomonadota</taxon>
        <taxon>Gammaproteobacteria</taxon>
        <taxon>Oceanospirillales</taxon>
        <taxon>Endozoicomonadaceae</taxon>
        <taxon>Parendozoicomonas</taxon>
    </lineage>
</organism>
<keyword evidence="2" id="KW-1185">Reference proteome</keyword>
<evidence type="ECO:0000313" key="1">
    <source>
        <dbReference type="EMBL" id="SMA50730.1"/>
    </source>
</evidence>
<gene>
    <name evidence="1" type="ORF">EHSB41UT_04547</name>
</gene>
<dbReference type="AlphaFoldDB" id="A0A1X7ARM0"/>
<dbReference type="Proteomes" id="UP000196573">
    <property type="component" value="Unassembled WGS sequence"/>
</dbReference>
<reference evidence="1 2" key="1">
    <citation type="submission" date="2017-03" db="EMBL/GenBank/DDBJ databases">
        <authorList>
            <person name="Afonso C.L."/>
            <person name="Miller P.J."/>
            <person name="Scott M.A."/>
            <person name="Spackman E."/>
            <person name="Goraichik I."/>
            <person name="Dimitrov K.M."/>
            <person name="Suarez D.L."/>
            <person name="Swayne D.E."/>
        </authorList>
    </citation>
    <scope>NUCLEOTIDE SEQUENCE [LARGE SCALE GENOMIC DNA]</scope>
    <source>
        <strain evidence="1">SB41UT1</strain>
    </source>
</reference>
<name>A0A1X7ARM0_9GAMM</name>
<dbReference type="RefSeq" id="WP_087113164.1">
    <property type="nucleotide sequence ID" value="NZ_CBCSCN010000015.1"/>
</dbReference>